<dbReference type="GO" id="GO:0036498">
    <property type="term" value="P:IRE1-mediated unfolded protein response"/>
    <property type="evidence" value="ECO:0007669"/>
    <property type="project" value="TreeGrafter"/>
</dbReference>
<dbReference type="SMART" id="SM00220">
    <property type="entry name" value="S_TKc"/>
    <property type="match status" value="1"/>
</dbReference>
<evidence type="ECO:0000256" key="1">
    <source>
        <dbReference type="SAM" id="Phobius"/>
    </source>
</evidence>
<dbReference type="Proteomes" id="UP001152320">
    <property type="component" value="Chromosome 10"/>
</dbReference>
<organism evidence="3 4">
    <name type="scientific">Holothuria leucospilota</name>
    <name type="common">Black long sea cucumber</name>
    <name type="synonym">Mertensiothuria leucospilota</name>
    <dbReference type="NCBI Taxonomy" id="206669"/>
    <lineage>
        <taxon>Eukaryota</taxon>
        <taxon>Metazoa</taxon>
        <taxon>Echinodermata</taxon>
        <taxon>Eleutherozoa</taxon>
        <taxon>Echinozoa</taxon>
        <taxon>Holothuroidea</taxon>
        <taxon>Aspidochirotacea</taxon>
        <taxon>Aspidochirotida</taxon>
        <taxon>Holothuriidae</taxon>
        <taxon>Holothuria</taxon>
    </lineage>
</organism>
<dbReference type="PROSITE" id="PS00108">
    <property type="entry name" value="PROTEIN_KINASE_ST"/>
    <property type="match status" value="1"/>
</dbReference>
<evidence type="ECO:0000313" key="3">
    <source>
        <dbReference type="EMBL" id="KAJ8034115.1"/>
    </source>
</evidence>
<dbReference type="InterPro" id="IPR008271">
    <property type="entry name" value="Ser/Thr_kinase_AS"/>
</dbReference>
<dbReference type="PANTHER" id="PTHR13954">
    <property type="entry name" value="IRE1-RELATED"/>
    <property type="match status" value="1"/>
</dbReference>
<keyword evidence="1" id="KW-1133">Transmembrane helix</keyword>
<keyword evidence="1" id="KW-0472">Membrane</keyword>
<keyword evidence="1" id="KW-0812">Transmembrane</keyword>
<dbReference type="Pfam" id="PF00069">
    <property type="entry name" value="Pkinase"/>
    <property type="match status" value="1"/>
</dbReference>
<proteinExistence type="predicted"/>
<dbReference type="InterPro" id="IPR045133">
    <property type="entry name" value="IRE1/2-like"/>
</dbReference>
<protein>
    <recommendedName>
        <fullName evidence="2">Protein kinase domain-containing protein</fullName>
    </recommendedName>
</protein>
<accession>A0A9Q1BWV5</accession>
<evidence type="ECO:0000313" key="4">
    <source>
        <dbReference type="Proteomes" id="UP001152320"/>
    </source>
</evidence>
<dbReference type="EMBL" id="JAIZAY010000010">
    <property type="protein sequence ID" value="KAJ8034115.1"/>
    <property type="molecule type" value="Genomic_DNA"/>
</dbReference>
<dbReference type="PROSITE" id="PS50011">
    <property type="entry name" value="PROTEIN_KINASE_DOM"/>
    <property type="match status" value="1"/>
</dbReference>
<dbReference type="GO" id="GO:0051082">
    <property type="term" value="F:unfolded protein binding"/>
    <property type="evidence" value="ECO:0007669"/>
    <property type="project" value="TreeGrafter"/>
</dbReference>
<dbReference type="InterPro" id="IPR011009">
    <property type="entry name" value="Kinase-like_dom_sf"/>
</dbReference>
<dbReference type="GO" id="GO:0070059">
    <property type="term" value="P:intrinsic apoptotic signaling pathway in response to endoplasmic reticulum stress"/>
    <property type="evidence" value="ECO:0007669"/>
    <property type="project" value="TreeGrafter"/>
</dbReference>
<sequence length="264" mass="30260">MGCVNAILCKYFVFYFCLSLLITLFQTDRWGEKIEQLRCPDKKKQIGSFEFNDNTEIATGSNGSMIYIGKRVGKEEYVAIKRVNKRLAENELKIINHIKGLELNNVLIPIYHTEDHDFFYMVSPLCKYSLYDLIEGKMDVITEVKRIQICLEFLNGMKELHSNGIIHRDLKPSNVLIDFTGKLHISDFGVSRVNVANSTHLTGAVGTLCWMSKEALAGNLVTYKKSSDIQVCTVFIAYKRSMAPPELLIYNLWHNNYSNMTNKH</sequence>
<comment type="caution">
    <text evidence="3">The sequence shown here is derived from an EMBL/GenBank/DDBJ whole genome shotgun (WGS) entry which is preliminary data.</text>
</comment>
<feature type="transmembrane region" description="Helical" evidence="1">
    <location>
        <begin position="7"/>
        <end position="25"/>
    </location>
</feature>
<feature type="domain" description="Protein kinase" evidence="2">
    <location>
        <begin position="51"/>
        <end position="264"/>
    </location>
</feature>
<dbReference type="GO" id="GO:1990604">
    <property type="term" value="C:IRE1-TRAF2-ASK1 complex"/>
    <property type="evidence" value="ECO:0007669"/>
    <property type="project" value="TreeGrafter"/>
</dbReference>
<dbReference type="AlphaFoldDB" id="A0A9Q1BWV5"/>
<dbReference type="Gene3D" id="1.10.510.10">
    <property type="entry name" value="Transferase(Phosphotransferase) domain 1"/>
    <property type="match status" value="1"/>
</dbReference>
<reference evidence="3" key="1">
    <citation type="submission" date="2021-10" db="EMBL/GenBank/DDBJ databases">
        <title>Tropical sea cucumber genome reveals ecological adaptation and Cuvierian tubules defense mechanism.</title>
        <authorList>
            <person name="Chen T."/>
        </authorList>
    </citation>
    <scope>NUCLEOTIDE SEQUENCE</scope>
    <source>
        <strain evidence="3">Nanhai2018</strain>
        <tissue evidence="3">Muscle</tissue>
    </source>
</reference>
<keyword evidence="4" id="KW-1185">Reference proteome</keyword>
<name>A0A9Q1BWV5_HOLLE</name>
<dbReference type="GO" id="GO:0004521">
    <property type="term" value="F:RNA endonuclease activity"/>
    <property type="evidence" value="ECO:0007669"/>
    <property type="project" value="InterPro"/>
</dbReference>
<dbReference type="SUPFAM" id="SSF56112">
    <property type="entry name" value="Protein kinase-like (PK-like)"/>
    <property type="match status" value="1"/>
</dbReference>
<dbReference type="GO" id="GO:0004674">
    <property type="term" value="F:protein serine/threonine kinase activity"/>
    <property type="evidence" value="ECO:0007669"/>
    <property type="project" value="InterPro"/>
</dbReference>
<dbReference type="OrthoDB" id="63989at2759"/>
<dbReference type="PANTHER" id="PTHR13954:SF6">
    <property type="entry name" value="NON-SPECIFIC SERINE_THREONINE PROTEIN KINASE"/>
    <property type="match status" value="1"/>
</dbReference>
<evidence type="ECO:0000259" key="2">
    <source>
        <dbReference type="PROSITE" id="PS50011"/>
    </source>
</evidence>
<gene>
    <name evidence="3" type="ORF">HOLleu_20821</name>
</gene>
<dbReference type="InterPro" id="IPR000719">
    <property type="entry name" value="Prot_kinase_dom"/>
</dbReference>
<dbReference type="GO" id="GO:0005524">
    <property type="term" value="F:ATP binding"/>
    <property type="evidence" value="ECO:0007669"/>
    <property type="project" value="InterPro"/>
</dbReference>